<dbReference type="AlphaFoldDB" id="W6UB67"/>
<dbReference type="GeneID" id="36342226"/>
<evidence type="ECO:0000313" key="2">
    <source>
        <dbReference type="EMBL" id="EUB58628.1"/>
    </source>
</evidence>
<gene>
    <name evidence="2" type="ORF">EGR_06511</name>
</gene>
<keyword evidence="1" id="KW-0812">Transmembrane</keyword>
<proteinExistence type="predicted"/>
<feature type="transmembrane region" description="Helical" evidence="1">
    <location>
        <begin position="205"/>
        <end position="228"/>
    </location>
</feature>
<keyword evidence="3" id="KW-1185">Reference proteome</keyword>
<dbReference type="CTD" id="36342226"/>
<dbReference type="Proteomes" id="UP000019149">
    <property type="component" value="Unassembled WGS sequence"/>
</dbReference>
<evidence type="ECO:0000256" key="1">
    <source>
        <dbReference type="SAM" id="Phobius"/>
    </source>
</evidence>
<name>W6UB67_ECHGR</name>
<accession>W6UB67</accession>
<dbReference type="RefSeq" id="XP_024349824.1">
    <property type="nucleotide sequence ID" value="XM_024495760.1"/>
</dbReference>
<organism evidence="2 3">
    <name type="scientific">Echinococcus granulosus</name>
    <name type="common">Hydatid tapeworm</name>
    <dbReference type="NCBI Taxonomy" id="6210"/>
    <lineage>
        <taxon>Eukaryota</taxon>
        <taxon>Metazoa</taxon>
        <taxon>Spiralia</taxon>
        <taxon>Lophotrochozoa</taxon>
        <taxon>Platyhelminthes</taxon>
        <taxon>Cestoda</taxon>
        <taxon>Eucestoda</taxon>
        <taxon>Cyclophyllidea</taxon>
        <taxon>Taeniidae</taxon>
        <taxon>Echinococcus</taxon>
        <taxon>Echinococcus granulosus group</taxon>
    </lineage>
</organism>
<dbReference type="EMBL" id="APAU02000058">
    <property type="protein sequence ID" value="EUB58628.1"/>
    <property type="molecule type" value="Genomic_DNA"/>
</dbReference>
<evidence type="ECO:0000313" key="3">
    <source>
        <dbReference type="Proteomes" id="UP000019149"/>
    </source>
</evidence>
<feature type="transmembrane region" description="Helical" evidence="1">
    <location>
        <begin position="137"/>
        <end position="159"/>
    </location>
</feature>
<keyword evidence="1" id="KW-0472">Membrane</keyword>
<comment type="caution">
    <text evidence="2">The sequence shown here is derived from an EMBL/GenBank/DDBJ whole genome shotgun (WGS) entry which is preliminary data.</text>
</comment>
<dbReference type="KEGG" id="egl:EGR_06511"/>
<protein>
    <submittedName>
        <fullName evidence="2">Uncharacterized protein</fullName>
    </submittedName>
</protein>
<sequence length="264" mass="29978">MNVLPMNCQVGKLTRHCAELVKNRSSLFYKFVCCTITLRDILSTRRLTYRCENDELDCLLAYKLSTFIEPVVYFYNLGVYLPPCSEDSCANLIGRLKIGLSTVMDLPHSGNSASWRYFMEFFAENYRSYHKYFKREVVMGIVCLVTLFNVALCGFEALYGEFLSSICSTIEGSLSLWNRQGRMNDQQATGTQANRLLSCMKTILINFRLAIAVIVISKLALFSLAGYFPLQLGDRKGHEVCSANVAAFMEMQNTYRCLSAPLKH</sequence>
<keyword evidence="1" id="KW-1133">Transmembrane helix</keyword>
<reference evidence="2 3" key="1">
    <citation type="journal article" date="2013" name="Nat. Genet.">
        <title>The genome of the hydatid tapeworm Echinococcus granulosus.</title>
        <authorList>
            <person name="Zheng H."/>
            <person name="Zhang W."/>
            <person name="Zhang L."/>
            <person name="Zhang Z."/>
            <person name="Li J."/>
            <person name="Lu G."/>
            <person name="Zhu Y."/>
            <person name="Wang Y."/>
            <person name="Huang Y."/>
            <person name="Liu J."/>
            <person name="Kang H."/>
            <person name="Chen J."/>
            <person name="Wang L."/>
            <person name="Chen A."/>
            <person name="Yu S."/>
            <person name="Gao Z."/>
            <person name="Jin L."/>
            <person name="Gu W."/>
            <person name="Wang Z."/>
            <person name="Zhao L."/>
            <person name="Shi B."/>
            <person name="Wen H."/>
            <person name="Lin R."/>
            <person name="Jones M.K."/>
            <person name="Brejova B."/>
            <person name="Vinar T."/>
            <person name="Zhao G."/>
            <person name="McManus D.P."/>
            <person name="Chen Z."/>
            <person name="Zhou Y."/>
            <person name="Wang S."/>
        </authorList>
    </citation>
    <scope>NUCLEOTIDE SEQUENCE [LARGE SCALE GENOMIC DNA]</scope>
</reference>